<keyword evidence="3 5" id="KW-1133">Transmembrane helix</keyword>
<evidence type="ECO:0000256" key="1">
    <source>
        <dbReference type="ARBA" id="ARBA00004651"/>
    </source>
</evidence>
<dbReference type="Pfam" id="PF01544">
    <property type="entry name" value="CorA"/>
    <property type="match status" value="1"/>
</dbReference>
<evidence type="ECO:0000256" key="4">
    <source>
        <dbReference type="ARBA" id="ARBA00023136"/>
    </source>
</evidence>
<dbReference type="Proteomes" id="UP000642673">
    <property type="component" value="Unassembled WGS sequence"/>
</dbReference>
<dbReference type="PANTHER" id="PTHR46494">
    <property type="entry name" value="CORA FAMILY METAL ION TRANSPORTER (EUROFUNG)"/>
    <property type="match status" value="1"/>
</dbReference>
<sequence>MQARTPIRSISAGQRREGDDFKKISSWAAILFAPTLVGTIYGMNFETMPELGWSFGYPLAICLMGMVCVSLYVIFKRRDWL</sequence>
<evidence type="ECO:0000313" key="6">
    <source>
        <dbReference type="EMBL" id="GHB74600.1"/>
    </source>
</evidence>
<name>A0ABQ3EYN8_9ACTN</name>
<dbReference type="PANTHER" id="PTHR46494:SF1">
    <property type="entry name" value="CORA FAMILY METAL ION TRANSPORTER (EUROFUNG)"/>
    <property type="match status" value="1"/>
</dbReference>
<keyword evidence="2 5" id="KW-0812">Transmembrane</keyword>
<reference evidence="7" key="1">
    <citation type="journal article" date="2019" name="Int. J. Syst. Evol. Microbiol.">
        <title>The Global Catalogue of Microorganisms (GCM) 10K type strain sequencing project: providing services to taxonomists for standard genome sequencing and annotation.</title>
        <authorList>
            <consortium name="The Broad Institute Genomics Platform"/>
            <consortium name="The Broad Institute Genome Sequencing Center for Infectious Disease"/>
            <person name="Wu L."/>
            <person name="Ma J."/>
        </authorList>
    </citation>
    <scope>NUCLEOTIDE SEQUENCE [LARGE SCALE GENOMIC DNA]</scope>
    <source>
        <strain evidence="7">JCM 4738</strain>
    </source>
</reference>
<dbReference type="EMBL" id="BMVP01000012">
    <property type="protein sequence ID" value="GHB74600.1"/>
    <property type="molecule type" value="Genomic_DNA"/>
</dbReference>
<gene>
    <name evidence="6" type="ORF">GCM10010347_51300</name>
</gene>
<evidence type="ECO:0000313" key="7">
    <source>
        <dbReference type="Proteomes" id="UP000642673"/>
    </source>
</evidence>
<dbReference type="InterPro" id="IPR002523">
    <property type="entry name" value="MgTranspt_CorA/ZnTranspt_ZntB"/>
</dbReference>
<protein>
    <recommendedName>
        <fullName evidence="8">Magnesium transporter CorA</fullName>
    </recommendedName>
</protein>
<keyword evidence="4 5" id="KW-0472">Membrane</keyword>
<feature type="transmembrane region" description="Helical" evidence="5">
    <location>
        <begin position="24"/>
        <end position="43"/>
    </location>
</feature>
<comment type="subcellular location">
    <subcellularLocation>
        <location evidence="1">Cell membrane</location>
        <topology evidence="1">Multi-pass membrane protein</topology>
    </subcellularLocation>
</comment>
<evidence type="ECO:0000256" key="3">
    <source>
        <dbReference type="ARBA" id="ARBA00022989"/>
    </source>
</evidence>
<organism evidence="6 7">
    <name type="scientific">Streptomyces cirratus</name>
    <dbReference type="NCBI Taxonomy" id="68187"/>
    <lineage>
        <taxon>Bacteria</taxon>
        <taxon>Bacillati</taxon>
        <taxon>Actinomycetota</taxon>
        <taxon>Actinomycetes</taxon>
        <taxon>Kitasatosporales</taxon>
        <taxon>Streptomycetaceae</taxon>
        <taxon>Streptomyces</taxon>
    </lineage>
</organism>
<dbReference type="InterPro" id="IPR045863">
    <property type="entry name" value="CorA_TM1_TM2"/>
</dbReference>
<proteinExistence type="predicted"/>
<dbReference type="SUPFAM" id="SSF144083">
    <property type="entry name" value="Magnesium transport protein CorA, transmembrane region"/>
    <property type="match status" value="1"/>
</dbReference>
<accession>A0ABQ3EYN8</accession>
<feature type="transmembrane region" description="Helical" evidence="5">
    <location>
        <begin position="55"/>
        <end position="75"/>
    </location>
</feature>
<evidence type="ECO:0000256" key="2">
    <source>
        <dbReference type="ARBA" id="ARBA00022692"/>
    </source>
</evidence>
<evidence type="ECO:0008006" key="8">
    <source>
        <dbReference type="Google" id="ProtNLM"/>
    </source>
</evidence>
<evidence type="ECO:0000256" key="5">
    <source>
        <dbReference type="SAM" id="Phobius"/>
    </source>
</evidence>
<dbReference type="Gene3D" id="1.20.58.340">
    <property type="entry name" value="Magnesium transport protein CorA, transmembrane region"/>
    <property type="match status" value="1"/>
</dbReference>
<comment type="caution">
    <text evidence="6">The sequence shown here is derived from an EMBL/GenBank/DDBJ whole genome shotgun (WGS) entry which is preliminary data.</text>
</comment>
<keyword evidence="7" id="KW-1185">Reference proteome</keyword>